<dbReference type="Proteomes" id="UP000095558">
    <property type="component" value="Unassembled WGS sequence"/>
</dbReference>
<dbReference type="AlphaFoldDB" id="A0A173YFI4"/>
<accession>A0A173YFI4</accession>
<name>A0A173YFI4_9CLOT</name>
<dbReference type="RefSeq" id="WP_055275114.1">
    <property type="nucleotide sequence ID" value="NZ_CYZV01000003.1"/>
</dbReference>
<dbReference type="OrthoDB" id="1907413at2"/>
<sequence length="100" mass="11266">MDWYCAVWNSDSVSSAVGAQILYEMLCEGDSSLVGDISLIDEFYEDLIDKKLNIEIAKGKGFVIIGCMLEDAEYLNDIISEMAKSHGLSYFEPQNMTYIF</sequence>
<gene>
    <name evidence="1" type="ORF">ERS852470_00333</name>
</gene>
<protein>
    <submittedName>
        <fullName evidence="1">Uncharacterized protein</fullName>
    </submittedName>
</protein>
<evidence type="ECO:0000313" key="1">
    <source>
        <dbReference type="EMBL" id="CUN62280.1"/>
    </source>
</evidence>
<proteinExistence type="predicted"/>
<organism evidence="1 2">
    <name type="scientific">Clostridium disporicum</name>
    <dbReference type="NCBI Taxonomy" id="84024"/>
    <lineage>
        <taxon>Bacteria</taxon>
        <taxon>Bacillati</taxon>
        <taxon>Bacillota</taxon>
        <taxon>Clostridia</taxon>
        <taxon>Eubacteriales</taxon>
        <taxon>Clostridiaceae</taxon>
        <taxon>Clostridium</taxon>
    </lineage>
</organism>
<reference evidence="1 2" key="1">
    <citation type="submission" date="2015-09" db="EMBL/GenBank/DDBJ databases">
        <authorList>
            <consortium name="Pathogen Informatics"/>
        </authorList>
    </citation>
    <scope>NUCLEOTIDE SEQUENCE [LARGE SCALE GENOMIC DNA]</scope>
    <source>
        <strain evidence="1 2">2789STDY5834855</strain>
    </source>
</reference>
<dbReference type="EMBL" id="CYZV01000003">
    <property type="protein sequence ID" value="CUN62280.1"/>
    <property type="molecule type" value="Genomic_DNA"/>
</dbReference>
<evidence type="ECO:0000313" key="2">
    <source>
        <dbReference type="Proteomes" id="UP000095558"/>
    </source>
</evidence>